<keyword evidence="4" id="KW-0548">Nucleotidyltransferase</keyword>
<dbReference type="InterPro" id="IPR043502">
    <property type="entry name" value="DNA/RNA_pol_sf"/>
</dbReference>
<dbReference type="Gene3D" id="3.30.70.270">
    <property type="match status" value="1"/>
</dbReference>
<dbReference type="GO" id="GO:0003964">
    <property type="term" value="F:RNA-directed DNA polymerase activity"/>
    <property type="evidence" value="ECO:0007669"/>
    <property type="project" value="UniProtKB-KW"/>
</dbReference>
<evidence type="ECO:0000256" key="2">
    <source>
        <dbReference type="SAM" id="MobiDB-lite"/>
    </source>
</evidence>
<dbReference type="InterPro" id="IPR001878">
    <property type="entry name" value="Znf_CCHC"/>
</dbReference>
<dbReference type="PANTHER" id="PTHR34072:SF52">
    <property type="entry name" value="RIBONUCLEASE H"/>
    <property type="match status" value="1"/>
</dbReference>
<keyword evidence="1" id="KW-0863">Zinc-finger</keyword>
<keyword evidence="5" id="KW-1185">Reference proteome</keyword>
<dbReference type="InterPro" id="IPR043128">
    <property type="entry name" value="Rev_trsase/Diguanyl_cyclase"/>
</dbReference>
<dbReference type="InterPro" id="IPR041577">
    <property type="entry name" value="RT_RNaseH_2"/>
</dbReference>
<feature type="region of interest" description="Disordered" evidence="2">
    <location>
        <begin position="290"/>
        <end position="323"/>
    </location>
</feature>
<dbReference type="CDD" id="cd00303">
    <property type="entry name" value="retropepsin_like"/>
    <property type="match status" value="1"/>
</dbReference>
<reference evidence="4" key="2">
    <citation type="submission" date="2022-01" db="EMBL/GenBank/DDBJ databases">
        <authorList>
            <person name="Yamashiro T."/>
            <person name="Shiraishi A."/>
            <person name="Satake H."/>
            <person name="Nakayama K."/>
        </authorList>
    </citation>
    <scope>NUCLEOTIDE SEQUENCE</scope>
</reference>
<dbReference type="Gene3D" id="2.40.70.10">
    <property type="entry name" value="Acid Proteases"/>
    <property type="match status" value="1"/>
</dbReference>
<feature type="compositionally biased region" description="Polar residues" evidence="2">
    <location>
        <begin position="404"/>
        <end position="415"/>
    </location>
</feature>
<dbReference type="Pfam" id="PF08284">
    <property type="entry name" value="RVP_2"/>
    <property type="match status" value="1"/>
</dbReference>
<name>A0ABQ5AD41_9ASTR</name>
<feature type="region of interest" description="Disordered" evidence="2">
    <location>
        <begin position="400"/>
        <end position="430"/>
    </location>
</feature>
<dbReference type="Proteomes" id="UP001151760">
    <property type="component" value="Unassembled WGS sequence"/>
</dbReference>
<evidence type="ECO:0000259" key="3">
    <source>
        <dbReference type="PROSITE" id="PS50158"/>
    </source>
</evidence>
<comment type="caution">
    <text evidence="4">The sequence shown here is derived from an EMBL/GenBank/DDBJ whole genome shotgun (WGS) entry which is preliminary data.</text>
</comment>
<reference evidence="4" key="1">
    <citation type="journal article" date="2022" name="Int. J. Mol. Sci.">
        <title>Draft Genome of Tanacetum Coccineum: Genomic Comparison of Closely Related Tanacetum-Family Plants.</title>
        <authorList>
            <person name="Yamashiro T."/>
            <person name="Shiraishi A."/>
            <person name="Nakayama K."/>
            <person name="Satake H."/>
        </authorList>
    </citation>
    <scope>NUCLEOTIDE SEQUENCE</scope>
</reference>
<feature type="compositionally biased region" description="Basic and acidic residues" evidence="2">
    <location>
        <begin position="290"/>
        <end position="311"/>
    </location>
</feature>
<dbReference type="Pfam" id="PF03732">
    <property type="entry name" value="Retrotrans_gag"/>
    <property type="match status" value="1"/>
</dbReference>
<gene>
    <name evidence="4" type="ORF">Tco_0820257</name>
</gene>
<keyword evidence="1" id="KW-0862">Zinc</keyword>
<feature type="region of interest" description="Disordered" evidence="2">
    <location>
        <begin position="1"/>
        <end position="60"/>
    </location>
</feature>
<keyword evidence="1" id="KW-0479">Metal-binding</keyword>
<dbReference type="PANTHER" id="PTHR34072">
    <property type="entry name" value="ENZYMATIC POLYPROTEIN-RELATED"/>
    <property type="match status" value="1"/>
</dbReference>
<dbReference type="InterPro" id="IPR021109">
    <property type="entry name" value="Peptidase_aspartic_dom_sf"/>
</dbReference>
<dbReference type="SUPFAM" id="SSF50630">
    <property type="entry name" value="Acid proteases"/>
    <property type="match status" value="1"/>
</dbReference>
<keyword evidence="4" id="KW-0695">RNA-directed DNA polymerase</keyword>
<feature type="compositionally biased region" description="Low complexity" evidence="2">
    <location>
        <begin position="416"/>
        <end position="430"/>
    </location>
</feature>
<accession>A0ABQ5AD41</accession>
<dbReference type="InterPro" id="IPR005162">
    <property type="entry name" value="Retrotrans_gag_dom"/>
</dbReference>
<proteinExistence type="predicted"/>
<dbReference type="Gene3D" id="4.10.60.10">
    <property type="entry name" value="Zinc finger, CCHC-type"/>
    <property type="match status" value="1"/>
</dbReference>
<protein>
    <submittedName>
        <fullName evidence="4">Reverse transcriptase domain-containing protein</fullName>
    </submittedName>
</protein>
<feature type="compositionally biased region" description="Polar residues" evidence="2">
    <location>
        <begin position="314"/>
        <end position="323"/>
    </location>
</feature>
<feature type="domain" description="CCHC-type" evidence="3">
    <location>
        <begin position="352"/>
        <end position="366"/>
    </location>
</feature>
<dbReference type="SUPFAM" id="SSF56672">
    <property type="entry name" value="DNA/RNA polymerases"/>
    <property type="match status" value="1"/>
</dbReference>
<dbReference type="PROSITE" id="PS50158">
    <property type="entry name" value="ZF_CCHC"/>
    <property type="match status" value="1"/>
</dbReference>
<dbReference type="EMBL" id="BQNB010012092">
    <property type="protein sequence ID" value="GJS99087.1"/>
    <property type="molecule type" value="Genomic_DNA"/>
</dbReference>
<dbReference type="Pfam" id="PF17919">
    <property type="entry name" value="RT_RNaseH_2"/>
    <property type="match status" value="1"/>
</dbReference>
<evidence type="ECO:0000256" key="1">
    <source>
        <dbReference type="PROSITE-ProRule" id="PRU00047"/>
    </source>
</evidence>
<keyword evidence="4" id="KW-0808">Transferase</keyword>
<evidence type="ECO:0000313" key="4">
    <source>
        <dbReference type="EMBL" id="GJS99087.1"/>
    </source>
</evidence>
<organism evidence="4 5">
    <name type="scientific">Tanacetum coccineum</name>
    <dbReference type="NCBI Taxonomy" id="301880"/>
    <lineage>
        <taxon>Eukaryota</taxon>
        <taxon>Viridiplantae</taxon>
        <taxon>Streptophyta</taxon>
        <taxon>Embryophyta</taxon>
        <taxon>Tracheophyta</taxon>
        <taxon>Spermatophyta</taxon>
        <taxon>Magnoliopsida</taxon>
        <taxon>eudicotyledons</taxon>
        <taxon>Gunneridae</taxon>
        <taxon>Pentapetalae</taxon>
        <taxon>asterids</taxon>
        <taxon>campanulids</taxon>
        <taxon>Asterales</taxon>
        <taxon>Asteraceae</taxon>
        <taxon>Asteroideae</taxon>
        <taxon>Anthemideae</taxon>
        <taxon>Anthemidinae</taxon>
        <taxon>Tanacetum</taxon>
    </lineage>
</organism>
<sequence length="717" mass="80113">MPPMMRTRSAGRPVTESRGGGTGERVGRGGRGRGPRRGNDERVDELNCQGNDQGLGANGGVEGVNGNVEGVNGGVGNQGNVKNPNGNVVNENVQENVKNVIVNGNRVGCSYKEFLACNPKEYNGKGGVVVLTLWIEKMESVQDMSGCSIDQKVKYTAGLFLGKALTWWNSQIRTLSQEVVVSMLWNDFKFMMIEEFCPSHEMQKLETELWNHTMVGAGHAAYTYRFHELARLVSYLVTPESRKIERYVYVLATQIRRMVAAMEPKTIQKAVQISSALTDEAVRNGSIKKVEKIGNVRKPSKDKNGRDDNKRTRTGNAFASTANPVGRENMSVWPKCTTCNSYHALGGPCRTCFNCNRLGYLAKDCRGMPRNVNLVNARNPTVRSCYQCGSTDHVRSSYPRLNRAQGSKGNHPNQVAANNRGQGRGNQGNQARGRAFMLGAEEAHQDPNIVTGTFTLNNHFATTLFNSGADYSFVSTTFIPLLGIEPSKLGFRYEIEIASGQLVEIDKVIKGCKVKIKGHVFNIDLIPFGHGSFDVIIGENPEEKMRQLKSVKAKEKEQEEIVVTQEKHVEHLRLVLELLKKEKPYAKFSKCELWLREVQFLRHVINVLAGYYRRFIENFFKIAKSLTILIQKCKTFDWGEEQELTFQTLKDKLCNALVLALLDGPKDFVVYCDASGIGLGCVLMQRARWIELFSDYDCEIRYHPGKANVVADALSRK</sequence>
<evidence type="ECO:0000313" key="5">
    <source>
        <dbReference type="Proteomes" id="UP001151760"/>
    </source>
</evidence>